<sequence>SGNITISKTSSSPTFATVTITPIGSDPVTHITTVGCVDVESIT</sequence>
<feature type="non-terminal residue" evidence="1">
    <location>
        <position position="1"/>
    </location>
</feature>
<protein>
    <submittedName>
        <fullName evidence="1">Uncharacterized protein</fullName>
    </submittedName>
</protein>
<evidence type="ECO:0000313" key="1">
    <source>
        <dbReference type="EMBL" id="GAF95313.1"/>
    </source>
</evidence>
<proteinExistence type="predicted"/>
<gene>
    <name evidence="1" type="ORF">S01H1_24495</name>
</gene>
<accession>X0TP18</accession>
<reference evidence="1" key="1">
    <citation type="journal article" date="2014" name="Front. Microbiol.">
        <title>High frequency of phylogenetically diverse reductive dehalogenase-homologous genes in deep subseafloor sedimentary metagenomes.</title>
        <authorList>
            <person name="Kawai M."/>
            <person name="Futagami T."/>
            <person name="Toyoda A."/>
            <person name="Takaki Y."/>
            <person name="Nishi S."/>
            <person name="Hori S."/>
            <person name="Arai W."/>
            <person name="Tsubouchi T."/>
            <person name="Morono Y."/>
            <person name="Uchiyama I."/>
            <person name="Ito T."/>
            <person name="Fujiyama A."/>
            <person name="Inagaki F."/>
            <person name="Takami H."/>
        </authorList>
    </citation>
    <scope>NUCLEOTIDE SEQUENCE</scope>
    <source>
        <strain evidence="1">Expedition CK06-06</strain>
    </source>
</reference>
<dbReference type="AlphaFoldDB" id="X0TP18"/>
<feature type="non-terminal residue" evidence="1">
    <location>
        <position position="43"/>
    </location>
</feature>
<organism evidence="1">
    <name type="scientific">marine sediment metagenome</name>
    <dbReference type="NCBI Taxonomy" id="412755"/>
    <lineage>
        <taxon>unclassified sequences</taxon>
        <taxon>metagenomes</taxon>
        <taxon>ecological metagenomes</taxon>
    </lineage>
</organism>
<name>X0TP18_9ZZZZ</name>
<comment type="caution">
    <text evidence="1">The sequence shown here is derived from an EMBL/GenBank/DDBJ whole genome shotgun (WGS) entry which is preliminary data.</text>
</comment>
<dbReference type="EMBL" id="BARS01014624">
    <property type="protein sequence ID" value="GAF95313.1"/>
    <property type="molecule type" value="Genomic_DNA"/>
</dbReference>